<dbReference type="Pfam" id="PF05597">
    <property type="entry name" value="Phasin"/>
    <property type="match status" value="1"/>
</dbReference>
<sequence length="136" mass="14659">MSKSTTAAKIEDNAATFAADVKNYAHQIWLAGLGAYAKAGKEGAEYFKKLVEEGESAEKQGKELIAGRVEAANSKVESFKEKFQAKTGGRLNKVEEVFDDRVASTLSRMGIPSKKDVDQLSAKLDDLSAALKSLSK</sequence>
<dbReference type="Proteomes" id="UP000243924">
    <property type="component" value="Chromosome I"/>
</dbReference>
<keyword evidence="2" id="KW-1185">Reference proteome</keyword>
<dbReference type="NCBIfam" id="TIGR01837">
    <property type="entry name" value="PHA_granule_1"/>
    <property type="match status" value="1"/>
</dbReference>
<accession>A0A1H2H8V6</accession>
<name>A0A1H2H8V6_9GAMM</name>
<organism evidence="1 2">
    <name type="scientific">Halopseudomonas salegens</name>
    <dbReference type="NCBI Taxonomy" id="1434072"/>
    <lineage>
        <taxon>Bacteria</taxon>
        <taxon>Pseudomonadati</taxon>
        <taxon>Pseudomonadota</taxon>
        <taxon>Gammaproteobacteria</taxon>
        <taxon>Pseudomonadales</taxon>
        <taxon>Pseudomonadaceae</taxon>
        <taxon>Halopseudomonas</taxon>
    </lineage>
</organism>
<dbReference type="PANTHER" id="PTHR38664">
    <property type="entry name" value="SLR0058 PROTEIN"/>
    <property type="match status" value="1"/>
</dbReference>
<proteinExistence type="predicted"/>
<dbReference type="AlphaFoldDB" id="A0A1H2H8V6"/>
<dbReference type="RefSeq" id="WP_092388000.1">
    <property type="nucleotide sequence ID" value="NZ_LT629787.1"/>
</dbReference>
<reference evidence="2" key="1">
    <citation type="submission" date="2016-10" db="EMBL/GenBank/DDBJ databases">
        <authorList>
            <person name="Varghese N."/>
            <person name="Submissions S."/>
        </authorList>
    </citation>
    <scope>NUCLEOTIDE SEQUENCE [LARGE SCALE GENOMIC DNA]</scope>
    <source>
        <strain evidence="2">CECT 8338</strain>
    </source>
</reference>
<dbReference type="InterPro" id="IPR008769">
    <property type="entry name" value="PhaF_PhaI"/>
</dbReference>
<protein>
    <submittedName>
        <fullName evidence="1">Poly(Hydroxyalkanoate) granule-associated protein</fullName>
    </submittedName>
</protein>
<dbReference type="OrthoDB" id="5801582at2"/>
<dbReference type="PANTHER" id="PTHR38664:SF1">
    <property type="entry name" value="SLR0058 PROTEIN"/>
    <property type="match status" value="1"/>
</dbReference>
<evidence type="ECO:0000313" key="1">
    <source>
        <dbReference type="EMBL" id="SDU27988.1"/>
    </source>
</evidence>
<gene>
    <name evidence="1" type="ORF">SAMN05216210_2845</name>
</gene>
<dbReference type="EMBL" id="LT629787">
    <property type="protein sequence ID" value="SDU27988.1"/>
    <property type="molecule type" value="Genomic_DNA"/>
</dbReference>
<evidence type="ECO:0000313" key="2">
    <source>
        <dbReference type="Proteomes" id="UP000243924"/>
    </source>
</evidence>
<dbReference type="STRING" id="1434072.SAMN05216210_2845"/>